<reference evidence="2 4" key="2">
    <citation type="journal article" date="2013" name="Nature">
        <title>Insights into bilaterian evolution from three spiralian genomes.</title>
        <authorList>
            <person name="Simakov O."/>
            <person name="Marletaz F."/>
            <person name="Cho S.J."/>
            <person name="Edsinger-Gonzales E."/>
            <person name="Havlak P."/>
            <person name="Hellsten U."/>
            <person name="Kuo D.H."/>
            <person name="Larsson T."/>
            <person name="Lv J."/>
            <person name="Arendt D."/>
            <person name="Savage R."/>
            <person name="Osoegawa K."/>
            <person name="de Jong P."/>
            <person name="Grimwood J."/>
            <person name="Chapman J.A."/>
            <person name="Shapiro H."/>
            <person name="Aerts A."/>
            <person name="Otillar R.P."/>
            <person name="Terry A.Y."/>
            <person name="Boore J.L."/>
            <person name="Grigoriev I.V."/>
            <person name="Lindberg D.R."/>
            <person name="Seaver E.C."/>
            <person name="Weisblat D.A."/>
            <person name="Putnam N.H."/>
            <person name="Rokhsar D.S."/>
        </authorList>
    </citation>
    <scope>NUCLEOTIDE SEQUENCE</scope>
    <source>
        <strain evidence="2 4">I ESC-2004</strain>
    </source>
</reference>
<protein>
    <recommendedName>
        <fullName evidence="1">UspA domain-containing protein</fullName>
    </recommendedName>
</protein>
<accession>R7U3A0</accession>
<organism evidence="2">
    <name type="scientific">Capitella teleta</name>
    <name type="common">Polychaete worm</name>
    <dbReference type="NCBI Taxonomy" id="283909"/>
    <lineage>
        <taxon>Eukaryota</taxon>
        <taxon>Metazoa</taxon>
        <taxon>Spiralia</taxon>
        <taxon>Lophotrochozoa</taxon>
        <taxon>Annelida</taxon>
        <taxon>Polychaeta</taxon>
        <taxon>Sedentaria</taxon>
        <taxon>Scolecida</taxon>
        <taxon>Capitellidae</taxon>
        <taxon>Capitella</taxon>
    </lineage>
</organism>
<dbReference type="PRINTS" id="PR01438">
    <property type="entry name" value="UNVRSLSTRESS"/>
</dbReference>
<dbReference type="InterPro" id="IPR006016">
    <property type="entry name" value="UspA"/>
</dbReference>
<dbReference type="CDD" id="cd23659">
    <property type="entry name" value="USP_At3g01520-like"/>
    <property type="match status" value="1"/>
</dbReference>
<reference evidence="3" key="3">
    <citation type="submission" date="2015-06" db="UniProtKB">
        <authorList>
            <consortium name="EnsemblMetazoa"/>
        </authorList>
    </citation>
    <scope>IDENTIFICATION</scope>
</reference>
<proteinExistence type="predicted"/>
<evidence type="ECO:0000313" key="2">
    <source>
        <dbReference type="EMBL" id="ELU00596.1"/>
    </source>
</evidence>
<dbReference type="InterPro" id="IPR014729">
    <property type="entry name" value="Rossmann-like_a/b/a_fold"/>
</dbReference>
<name>R7U3A0_CAPTE</name>
<dbReference type="Pfam" id="PF00582">
    <property type="entry name" value="Usp"/>
    <property type="match status" value="1"/>
</dbReference>
<dbReference type="PANTHER" id="PTHR31964">
    <property type="entry name" value="ADENINE NUCLEOTIDE ALPHA HYDROLASES-LIKE SUPERFAMILY PROTEIN"/>
    <property type="match status" value="1"/>
</dbReference>
<dbReference type="AlphaFoldDB" id="R7U3A0"/>
<dbReference type="EnsemblMetazoa" id="CapteT221973">
    <property type="protein sequence ID" value="CapteP221973"/>
    <property type="gene ID" value="CapteG221973"/>
</dbReference>
<sequence length="188" mass="20650">MGFRVLVAIDGSQYSEQAVSWYLKNVHLPKNEVILAHVSDVSFFPMFGFKSTESMELWKVEQQQKEETVKALVKRNKETLVKCGVKEVEFVSETGSPGPVLVDIAEKNNADLIVMGTRGAGTLSRTILGSVSDYVMHHAKSPVCICSHNPLPEPPPTDYWSEMFEGVANTSQGADEDDNAALGIFAET</sequence>
<feature type="domain" description="UspA" evidence="1">
    <location>
        <begin position="4"/>
        <end position="145"/>
    </location>
</feature>
<dbReference type="PANTHER" id="PTHR31964:SF113">
    <property type="entry name" value="USPA DOMAIN-CONTAINING PROTEIN"/>
    <property type="match status" value="1"/>
</dbReference>
<dbReference type="EMBL" id="AMQN01009650">
    <property type="status" value="NOT_ANNOTATED_CDS"/>
    <property type="molecule type" value="Genomic_DNA"/>
</dbReference>
<keyword evidence="4" id="KW-1185">Reference proteome</keyword>
<dbReference type="HOGENOM" id="CLU_049301_9_2_1"/>
<dbReference type="InterPro" id="IPR006015">
    <property type="entry name" value="Universal_stress_UspA"/>
</dbReference>
<evidence type="ECO:0000259" key="1">
    <source>
        <dbReference type="Pfam" id="PF00582"/>
    </source>
</evidence>
<dbReference type="Proteomes" id="UP000014760">
    <property type="component" value="Unassembled WGS sequence"/>
</dbReference>
<dbReference type="EMBL" id="KB305864">
    <property type="protein sequence ID" value="ELU00596.1"/>
    <property type="molecule type" value="Genomic_DNA"/>
</dbReference>
<gene>
    <name evidence="2" type="ORF">CAPTEDRAFT_221973</name>
</gene>
<dbReference type="SUPFAM" id="SSF52402">
    <property type="entry name" value="Adenine nucleotide alpha hydrolases-like"/>
    <property type="match status" value="1"/>
</dbReference>
<dbReference type="OMA" id="VIFHAQP"/>
<dbReference type="Gene3D" id="3.40.50.620">
    <property type="entry name" value="HUPs"/>
    <property type="match status" value="1"/>
</dbReference>
<dbReference type="STRING" id="283909.R7U3A0"/>
<evidence type="ECO:0000313" key="3">
    <source>
        <dbReference type="EnsemblMetazoa" id="CapteP221973"/>
    </source>
</evidence>
<evidence type="ECO:0000313" key="4">
    <source>
        <dbReference type="Proteomes" id="UP000014760"/>
    </source>
</evidence>
<reference evidence="4" key="1">
    <citation type="submission" date="2012-12" db="EMBL/GenBank/DDBJ databases">
        <authorList>
            <person name="Hellsten U."/>
            <person name="Grimwood J."/>
            <person name="Chapman J.A."/>
            <person name="Shapiro H."/>
            <person name="Aerts A."/>
            <person name="Otillar R.P."/>
            <person name="Terry A.Y."/>
            <person name="Boore J.L."/>
            <person name="Simakov O."/>
            <person name="Marletaz F."/>
            <person name="Cho S.-J."/>
            <person name="Edsinger-Gonzales E."/>
            <person name="Havlak P."/>
            <person name="Kuo D.-H."/>
            <person name="Larsson T."/>
            <person name="Lv J."/>
            <person name="Arendt D."/>
            <person name="Savage R."/>
            <person name="Osoegawa K."/>
            <person name="de Jong P."/>
            <person name="Lindberg D.R."/>
            <person name="Seaver E.C."/>
            <person name="Weisblat D.A."/>
            <person name="Putnam N.H."/>
            <person name="Grigoriev I.V."/>
            <person name="Rokhsar D.S."/>
        </authorList>
    </citation>
    <scope>NUCLEOTIDE SEQUENCE</scope>
    <source>
        <strain evidence="4">I ESC-2004</strain>
    </source>
</reference>
<dbReference type="OrthoDB" id="843225at2759"/>